<evidence type="ECO:0000313" key="2">
    <source>
        <dbReference type="EMBL" id="CAB3860831.1"/>
    </source>
</evidence>
<dbReference type="EMBL" id="CADILE010000006">
    <property type="protein sequence ID" value="CAB3860831.1"/>
    <property type="molecule type" value="Genomic_DNA"/>
</dbReference>
<dbReference type="Proteomes" id="UP000542405">
    <property type="component" value="Unassembled WGS sequence"/>
</dbReference>
<evidence type="ECO:0000313" key="6">
    <source>
        <dbReference type="Proteomes" id="UP000494161"/>
    </source>
</evidence>
<reference evidence="4 7" key="1">
    <citation type="submission" date="2020-04" db="EMBL/GenBank/DDBJ databases">
        <title>Achromobacter ruhlandii genome sequencing and assembly.</title>
        <authorList>
            <person name="Martins R.C.R."/>
            <person name="Perdigao-Neto L.V."/>
            <person name="Levin A.S.S."/>
            <person name="Costa S.F."/>
        </authorList>
    </citation>
    <scope>NUCLEOTIDE SEQUENCE [LARGE SCALE GENOMIC DNA]</scope>
    <source>
        <strain evidence="4 7">9035ralo</strain>
    </source>
</reference>
<reference evidence="5 6" key="2">
    <citation type="submission" date="2020-04" db="EMBL/GenBank/DDBJ databases">
        <authorList>
            <person name="De Canck E."/>
        </authorList>
    </citation>
    <scope>NUCLEOTIDE SEQUENCE [LARGE SCALE GENOMIC DNA]</scope>
    <source>
        <strain evidence="2 5">LMG 3328</strain>
        <strain evidence="3 6">LMG 7053</strain>
    </source>
</reference>
<dbReference type="EMBL" id="JABBZE010000026">
    <property type="protein sequence ID" value="NMU89249.1"/>
    <property type="molecule type" value="Genomic_DNA"/>
</dbReference>
<organism evidence="4 7">
    <name type="scientific">Achromobacter ruhlandii</name>
    <dbReference type="NCBI Taxonomy" id="72557"/>
    <lineage>
        <taxon>Bacteria</taxon>
        <taxon>Pseudomonadati</taxon>
        <taxon>Pseudomonadota</taxon>
        <taxon>Betaproteobacteria</taxon>
        <taxon>Burkholderiales</taxon>
        <taxon>Alcaligenaceae</taxon>
        <taxon>Achromobacter</taxon>
    </lineage>
</organism>
<evidence type="ECO:0000313" key="3">
    <source>
        <dbReference type="EMBL" id="CAB3954349.1"/>
    </source>
</evidence>
<name>A0A1D8IG16_9BURK</name>
<accession>A0A1D8IG16</accession>
<proteinExistence type="predicted"/>
<evidence type="ECO:0000256" key="1">
    <source>
        <dbReference type="SAM" id="Phobius"/>
    </source>
</evidence>
<dbReference type="Proteomes" id="UP000494122">
    <property type="component" value="Unassembled WGS sequence"/>
</dbReference>
<evidence type="ECO:0000313" key="7">
    <source>
        <dbReference type="Proteomes" id="UP000542405"/>
    </source>
</evidence>
<dbReference type="GeneID" id="94355036"/>
<dbReference type="Proteomes" id="UP000494161">
    <property type="component" value="Unassembled WGS sequence"/>
</dbReference>
<evidence type="ECO:0000313" key="5">
    <source>
        <dbReference type="Proteomes" id="UP000494122"/>
    </source>
</evidence>
<dbReference type="Pfam" id="PF10617">
    <property type="entry name" value="DUF2474"/>
    <property type="match status" value="1"/>
</dbReference>
<dbReference type="RefSeq" id="WP_080977493.1">
    <property type="nucleotide sequence ID" value="NZ_CADIJL010000005.1"/>
</dbReference>
<dbReference type="EMBL" id="CADILJ010000052">
    <property type="protein sequence ID" value="CAB3954349.1"/>
    <property type="molecule type" value="Genomic_DNA"/>
</dbReference>
<evidence type="ECO:0000313" key="4">
    <source>
        <dbReference type="EMBL" id="NMU89249.1"/>
    </source>
</evidence>
<keyword evidence="1" id="KW-0812">Transmembrane</keyword>
<dbReference type="AlphaFoldDB" id="A0A1D8IG16"/>
<keyword evidence="1" id="KW-1133">Transmembrane helix</keyword>
<gene>
    <name evidence="4" type="ORF">HGQ98_05055</name>
    <name evidence="2" type="ORF">LMG3328_02271</name>
    <name evidence="3" type="ORF">LMG7053_04377</name>
</gene>
<feature type="transmembrane region" description="Helical" evidence="1">
    <location>
        <begin position="14"/>
        <end position="38"/>
    </location>
</feature>
<dbReference type="InterPro" id="IPR018895">
    <property type="entry name" value="DUF2474"/>
</dbReference>
<sequence length="46" mass="4837">MAAPTSLPSWRSRLLWLLLIWAGGVASLGLAAGALRLVMRAIGMST</sequence>
<keyword evidence="1" id="KW-0472">Membrane</keyword>
<protein>
    <submittedName>
        <fullName evidence="4">DUF2474 family protein</fullName>
    </submittedName>
</protein>
<keyword evidence="6" id="KW-1185">Reference proteome</keyword>